<protein>
    <submittedName>
        <fullName evidence="1">Uncharacterized protein</fullName>
    </submittedName>
</protein>
<reference evidence="1" key="1">
    <citation type="journal article" date="2020" name="mSystems">
        <title>Genome- and Community-Level Interaction Insights into Carbon Utilization and Element Cycling Functions of Hydrothermarchaeota in Hydrothermal Sediment.</title>
        <authorList>
            <person name="Zhou Z."/>
            <person name="Liu Y."/>
            <person name="Xu W."/>
            <person name="Pan J."/>
            <person name="Luo Z.H."/>
            <person name="Li M."/>
        </authorList>
    </citation>
    <scope>NUCLEOTIDE SEQUENCE [LARGE SCALE GENOMIC DNA]</scope>
    <source>
        <strain evidence="1">SpSt-579</strain>
    </source>
</reference>
<name>A0A7C4M2U6_UNCC3</name>
<proteinExistence type="predicted"/>
<gene>
    <name evidence="1" type="ORF">ENT43_00950</name>
</gene>
<organism evidence="1">
    <name type="scientific">candidate division CPR3 bacterium</name>
    <dbReference type="NCBI Taxonomy" id="2268181"/>
    <lineage>
        <taxon>Bacteria</taxon>
        <taxon>Bacteria division CPR3</taxon>
    </lineage>
</organism>
<dbReference type="AlphaFoldDB" id="A0A7C4M2U6"/>
<accession>A0A7C4M2U6</accession>
<comment type="caution">
    <text evidence="1">The sequence shown here is derived from an EMBL/GenBank/DDBJ whole genome shotgun (WGS) entry which is preliminary data.</text>
</comment>
<sequence length="116" mass="13161">MSSCKEKGSCDKKGKKGRDICFCALDPKTQDQIRELAVLFHKKTHLSPKDFRFPDSRMFSDQDEKKINLLLKELEKKGVHGGSIVTLVDNDPWVVAGFTKIYELSMDFVEASHLEG</sequence>
<dbReference type="EMBL" id="DSYQ01000003">
    <property type="protein sequence ID" value="HGT70812.1"/>
    <property type="molecule type" value="Genomic_DNA"/>
</dbReference>
<evidence type="ECO:0000313" key="1">
    <source>
        <dbReference type="EMBL" id="HGT70812.1"/>
    </source>
</evidence>